<organism evidence="3 4">
    <name type="scientific">Tanacetum coccineum</name>
    <dbReference type="NCBI Taxonomy" id="301880"/>
    <lineage>
        <taxon>Eukaryota</taxon>
        <taxon>Viridiplantae</taxon>
        <taxon>Streptophyta</taxon>
        <taxon>Embryophyta</taxon>
        <taxon>Tracheophyta</taxon>
        <taxon>Spermatophyta</taxon>
        <taxon>Magnoliopsida</taxon>
        <taxon>eudicotyledons</taxon>
        <taxon>Gunneridae</taxon>
        <taxon>Pentapetalae</taxon>
        <taxon>asterids</taxon>
        <taxon>campanulids</taxon>
        <taxon>Asterales</taxon>
        <taxon>Asteraceae</taxon>
        <taxon>Asteroideae</taxon>
        <taxon>Anthemideae</taxon>
        <taxon>Anthemidinae</taxon>
        <taxon>Tanacetum</taxon>
    </lineage>
</organism>
<name>A0ABQ5B410_9ASTR</name>
<dbReference type="PROSITE" id="PS50158">
    <property type="entry name" value="ZF_CCHC"/>
    <property type="match status" value="1"/>
</dbReference>
<dbReference type="Pfam" id="PF00098">
    <property type="entry name" value="zf-CCHC"/>
    <property type="match status" value="1"/>
</dbReference>
<evidence type="ECO:0000313" key="4">
    <source>
        <dbReference type="Proteomes" id="UP001151760"/>
    </source>
</evidence>
<dbReference type="Gene3D" id="4.10.60.10">
    <property type="entry name" value="Zinc finger, CCHC-type"/>
    <property type="match status" value="1"/>
</dbReference>
<dbReference type="SUPFAM" id="SSF57756">
    <property type="entry name" value="Retrovirus zinc finger-like domains"/>
    <property type="match status" value="1"/>
</dbReference>
<evidence type="ECO:0000259" key="2">
    <source>
        <dbReference type="PROSITE" id="PS50158"/>
    </source>
</evidence>
<reference evidence="3" key="1">
    <citation type="journal article" date="2022" name="Int. J. Mol. Sci.">
        <title>Draft Genome of Tanacetum Coccineum: Genomic Comparison of Closely Related Tanacetum-Family Plants.</title>
        <authorList>
            <person name="Yamashiro T."/>
            <person name="Shiraishi A."/>
            <person name="Nakayama K."/>
            <person name="Satake H."/>
        </authorList>
    </citation>
    <scope>NUCLEOTIDE SEQUENCE</scope>
</reference>
<gene>
    <name evidence="3" type="ORF">Tco_0842965</name>
</gene>
<dbReference type="Proteomes" id="UP001151760">
    <property type="component" value="Unassembled WGS sequence"/>
</dbReference>
<keyword evidence="1" id="KW-0863">Zinc-finger</keyword>
<comment type="caution">
    <text evidence="3">The sequence shown here is derived from an EMBL/GenBank/DDBJ whole genome shotgun (WGS) entry which is preliminary data.</text>
</comment>
<keyword evidence="4" id="KW-1185">Reference proteome</keyword>
<reference evidence="3" key="2">
    <citation type="submission" date="2022-01" db="EMBL/GenBank/DDBJ databases">
        <authorList>
            <person name="Yamashiro T."/>
            <person name="Shiraishi A."/>
            <person name="Satake H."/>
            <person name="Nakayama K."/>
        </authorList>
    </citation>
    <scope>NUCLEOTIDE SEQUENCE</scope>
</reference>
<dbReference type="InterPro" id="IPR036875">
    <property type="entry name" value="Znf_CCHC_sf"/>
</dbReference>
<accession>A0ABQ5B410</accession>
<sequence>MSEAEPIPPTSSVTALRIPMIKKGEYDLWSMKMRQYIAITDHILWDIITNGDQATTDPTSSSGLKWMLEKDLACVMKSQICTSVGFDKSKVECYNCRKRGHFTRECKAPRNQENRNRENTRRVVPVKITTSNALVSCDGSGYDWKFVNEHIVSEPIVKKPVVETSEAKASADKPKDPSMARNMSYLTDFEEIDGGYVAFGGNPKGGKITGRGDDERRLMMKMYGAMADMNNLDASYAVSPFSKYKSTQDHQWNKLLET</sequence>
<dbReference type="InterPro" id="IPR001878">
    <property type="entry name" value="Znf_CCHC"/>
</dbReference>
<keyword evidence="1" id="KW-0479">Metal-binding</keyword>
<dbReference type="EMBL" id="BQNB010012835">
    <property type="protein sequence ID" value="GJT08503.1"/>
    <property type="molecule type" value="Genomic_DNA"/>
</dbReference>
<evidence type="ECO:0000313" key="3">
    <source>
        <dbReference type="EMBL" id="GJT08503.1"/>
    </source>
</evidence>
<proteinExistence type="predicted"/>
<evidence type="ECO:0000256" key="1">
    <source>
        <dbReference type="PROSITE-ProRule" id="PRU00047"/>
    </source>
</evidence>
<protein>
    <submittedName>
        <fullName evidence="3">Ribonuclease H-like domain-containing protein</fullName>
    </submittedName>
</protein>
<feature type="domain" description="CCHC-type" evidence="2">
    <location>
        <begin position="93"/>
        <end position="107"/>
    </location>
</feature>
<keyword evidence="1" id="KW-0862">Zinc</keyword>